<dbReference type="InterPro" id="IPR000115">
    <property type="entry name" value="PRibGlycinamide_synth"/>
</dbReference>
<protein>
    <recommendedName>
        <fullName evidence="3 11">Phosphoribosylamine--glycine ligase</fullName>
        <ecNumber evidence="3 11">6.3.4.13</ecNumber>
    </recommendedName>
    <alternativeName>
        <fullName evidence="11">GARS</fullName>
    </alternativeName>
    <alternativeName>
        <fullName evidence="9 11">Glycinamide ribonucleotide synthetase</fullName>
    </alternativeName>
    <alternativeName>
        <fullName evidence="10 11">Phosphoribosylglycinamide synthetase</fullName>
    </alternativeName>
</protein>
<dbReference type="RefSeq" id="WP_058450560.1">
    <property type="nucleotide sequence ID" value="NZ_CAAAJF010000001.1"/>
</dbReference>
<dbReference type="EC" id="6.3.4.13" evidence="3 11"/>
<dbReference type="Gene3D" id="3.90.600.10">
    <property type="entry name" value="Phosphoribosylglycinamide synthetase, C-terminal domain"/>
    <property type="match status" value="1"/>
</dbReference>
<evidence type="ECO:0000256" key="4">
    <source>
        <dbReference type="ARBA" id="ARBA00022598"/>
    </source>
</evidence>
<keyword evidence="4 11" id="KW-0436">Ligase</keyword>
<dbReference type="NCBIfam" id="TIGR00877">
    <property type="entry name" value="purD"/>
    <property type="match status" value="1"/>
</dbReference>
<comment type="catalytic activity">
    <reaction evidence="11">
        <text>5-phospho-beta-D-ribosylamine + glycine + ATP = N(1)-(5-phospho-beta-D-ribosyl)glycinamide + ADP + phosphate + H(+)</text>
        <dbReference type="Rhea" id="RHEA:17453"/>
        <dbReference type="ChEBI" id="CHEBI:15378"/>
        <dbReference type="ChEBI" id="CHEBI:30616"/>
        <dbReference type="ChEBI" id="CHEBI:43474"/>
        <dbReference type="ChEBI" id="CHEBI:57305"/>
        <dbReference type="ChEBI" id="CHEBI:58681"/>
        <dbReference type="ChEBI" id="CHEBI:143788"/>
        <dbReference type="ChEBI" id="CHEBI:456216"/>
        <dbReference type="EC" id="6.3.4.13"/>
    </reaction>
</comment>
<dbReference type="InterPro" id="IPR013815">
    <property type="entry name" value="ATP_grasp_subdomain_1"/>
</dbReference>
<dbReference type="AlphaFoldDB" id="A0A0W0ULG3"/>
<gene>
    <name evidence="11 14" type="primary">purD</name>
    <name evidence="14" type="ORF">Ljam_2746</name>
</gene>
<dbReference type="PROSITE" id="PS50975">
    <property type="entry name" value="ATP_GRASP"/>
    <property type="match status" value="1"/>
</dbReference>
<comment type="cofactor">
    <cofactor evidence="1">
        <name>Mn(2+)</name>
        <dbReference type="ChEBI" id="CHEBI:29035"/>
    </cofactor>
</comment>
<dbReference type="Gene3D" id="3.40.50.20">
    <property type="match status" value="1"/>
</dbReference>
<accession>A0A0W0ULG3</accession>
<dbReference type="GO" id="GO:0004637">
    <property type="term" value="F:phosphoribosylamine-glycine ligase activity"/>
    <property type="evidence" value="ECO:0007669"/>
    <property type="project" value="UniProtKB-UniRule"/>
</dbReference>
<evidence type="ECO:0000256" key="2">
    <source>
        <dbReference type="ARBA" id="ARBA00005174"/>
    </source>
</evidence>
<evidence type="ECO:0000256" key="10">
    <source>
        <dbReference type="ARBA" id="ARBA00042864"/>
    </source>
</evidence>
<sequence>MRILVIGSGAREHAILRALARSSQKVELYCYGNFINPGIKQLTLDYVQADITQCPAIVTQAKKWQIALTIIGPEAPLEKGLADALWAENIPTIGPRKNLAKIETSKHFARQLMHKYHIPGSPKWQQFDKADNVLPFLKELGENNYVIKADGLMGGKGVKVAGEHLHSFDDALAYCQEIFAKGQSLIIEEKLIGQEFSFMCFADGERLIPMPLVQDHKRAHNGDQGPNTGGMGSYSDSNHSLPFLTRNDVDSAFAINEAVFHALITECREKYIGILYGSFMATKNGVYVIEFNARFGDPEALNVLAILKSDFVELCRAMVNGNLGENQVVFYPQATVCKYVVPEGYPDAPAKNFAINFNKITASDHLYLAAVNQVEEQIIATGARTAAYVGVANTIFAAEKLAEDAISLIEGPLFHREDIGTASLIQHRIDAMERIRQCYV</sequence>
<evidence type="ECO:0000256" key="1">
    <source>
        <dbReference type="ARBA" id="ARBA00001936"/>
    </source>
</evidence>
<dbReference type="InterPro" id="IPR037123">
    <property type="entry name" value="PRibGlycinamide_synth_C_sf"/>
</dbReference>
<dbReference type="PANTHER" id="PTHR43472:SF1">
    <property type="entry name" value="PHOSPHORIBOSYLAMINE--GLYCINE LIGASE, CHLOROPLASTIC"/>
    <property type="match status" value="1"/>
</dbReference>
<evidence type="ECO:0000256" key="3">
    <source>
        <dbReference type="ARBA" id="ARBA00013255"/>
    </source>
</evidence>
<dbReference type="OrthoDB" id="9807240at2"/>
<dbReference type="Proteomes" id="UP000054715">
    <property type="component" value="Unassembled WGS sequence"/>
</dbReference>
<keyword evidence="7 12" id="KW-0067">ATP-binding</keyword>
<dbReference type="InterPro" id="IPR020561">
    <property type="entry name" value="PRibGlycinamid_synth_ATP-grasp"/>
</dbReference>
<dbReference type="Gene3D" id="3.30.1490.20">
    <property type="entry name" value="ATP-grasp fold, A domain"/>
    <property type="match status" value="1"/>
</dbReference>
<dbReference type="SMART" id="SM01210">
    <property type="entry name" value="GARS_C"/>
    <property type="match status" value="1"/>
</dbReference>
<dbReference type="Gene3D" id="3.30.470.20">
    <property type="entry name" value="ATP-grasp fold, B domain"/>
    <property type="match status" value="1"/>
</dbReference>
<keyword evidence="5 12" id="KW-0547">Nucleotide-binding</keyword>
<keyword evidence="6 11" id="KW-0658">Purine biosynthesis</keyword>
<organism evidence="14 15">
    <name type="scientific">Legionella jamestowniensis</name>
    <dbReference type="NCBI Taxonomy" id="455"/>
    <lineage>
        <taxon>Bacteria</taxon>
        <taxon>Pseudomonadati</taxon>
        <taxon>Pseudomonadota</taxon>
        <taxon>Gammaproteobacteria</taxon>
        <taxon>Legionellales</taxon>
        <taxon>Legionellaceae</taxon>
        <taxon>Legionella</taxon>
    </lineage>
</organism>
<comment type="similarity">
    <text evidence="8 11">Belongs to the GARS family.</text>
</comment>
<dbReference type="HAMAP" id="MF_00138">
    <property type="entry name" value="GARS"/>
    <property type="match status" value="1"/>
</dbReference>
<reference evidence="14 15" key="1">
    <citation type="submission" date="2015-11" db="EMBL/GenBank/DDBJ databases">
        <title>Genomic analysis of 38 Legionella species identifies large and diverse effector repertoires.</title>
        <authorList>
            <person name="Burstein D."/>
            <person name="Amaro F."/>
            <person name="Zusman T."/>
            <person name="Lifshitz Z."/>
            <person name="Cohen O."/>
            <person name="Gilbert J.A."/>
            <person name="Pupko T."/>
            <person name="Shuman H.A."/>
            <person name="Segal G."/>
        </authorList>
    </citation>
    <scope>NUCLEOTIDE SEQUENCE [LARGE SCALE GENOMIC DNA]</scope>
    <source>
        <strain evidence="14 15">JA-26-G1-E2</strain>
    </source>
</reference>
<evidence type="ECO:0000256" key="11">
    <source>
        <dbReference type="HAMAP-Rule" id="MF_00138"/>
    </source>
</evidence>
<evidence type="ECO:0000256" key="7">
    <source>
        <dbReference type="ARBA" id="ARBA00022840"/>
    </source>
</evidence>
<comment type="caution">
    <text evidence="14">The sequence shown here is derived from an EMBL/GenBank/DDBJ whole genome shotgun (WGS) entry which is preliminary data.</text>
</comment>
<dbReference type="InterPro" id="IPR016185">
    <property type="entry name" value="PreATP-grasp_dom_sf"/>
</dbReference>
<dbReference type="GO" id="GO:0006189">
    <property type="term" value="P:'de novo' IMP biosynthetic process"/>
    <property type="evidence" value="ECO:0007669"/>
    <property type="project" value="UniProtKB-UniRule"/>
</dbReference>
<dbReference type="Pfam" id="PF01071">
    <property type="entry name" value="GARS_A"/>
    <property type="match status" value="1"/>
</dbReference>
<dbReference type="GO" id="GO:0005524">
    <property type="term" value="F:ATP binding"/>
    <property type="evidence" value="ECO:0007669"/>
    <property type="project" value="UniProtKB-UniRule"/>
</dbReference>
<feature type="domain" description="ATP-grasp" evidence="13">
    <location>
        <begin position="110"/>
        <end position="320"/>
    </location>
</feature>
<dbReference type="SUPFAM" id="SSF51246">
    <property type="entry name" value="Rudiment single hybrid motif"/>
    <property type="match status" value="1"/>
</dbReference>
<dbReference type="STRING" id="455.Ljam_2746"/>
<proteinExistence type="inferred from homology"/>
<comment type="pathway">
    <text evidence="2 11">Purine metabolism; IMP biosynthesis via de novo pathway; N(1)-(5-phospho-D-ribosyl)glycinamide from 5-phospho-alpha-D-ribose 1-diphosphate: step 2/2.</text>
</comment>
<dbReference type="InterPro" id="IPR011054">
    <property type="entry name" value="Rudment_hybrid_motif"/>
</dbReference>
<name>A0A0W0ULG3_9GAMM</name>
<dbReference type="GO" id="GO:0009113">
    <property type="term" value="P:purine nucleobase biosynthetic process"/>
    <property type="evidence" value="ECO:0007669"/>
    <property type="project" value="InterPro"/>
</dbReference>
<evidence type="ECO:0000256" key="8">
    <source>
        <dbReference type="ARBA" id="ARBA00038345"/>
    </source>
</evidence>
<dbReference type="SUPFAM" id="SSF56059">
    <property type="entry name" value="Glutathione synthetase ATP-binding domain-like"/>
    <property type="match status" value="1"/>
</dbReference>
<dbReference type="InterPro" id="IPR020560">
    <property type="entry name" value="PRibGlycinamide_synth_C-dom"/>
</dbReference>
<dbReference type="GO" id="GO:0046872">
    <property type="term" value="F:metal ion binding"/>
    <property type="evidence" value="ECO:0007669"/>
    <property type="project" value="InterPro"/>
</dbReference>
<evidence type="ECO:0000256" key="9">
    <source>
        <dbReference type="ARBA" id="ARBA00042242"/>
    </source>
</evidence>
<evidence type="ECO:0000256" key="12">
    <source>
        <dbReference type="PROSITE-ProRule" id="PRU00409"/>
    </source>
</evidence>
<evidence type="ECO:0000259" key="13">
    <source>
        <dbReference type="PROSITE" id="PS50975"/>
    </source>
</evidence>
<dbReference type="PANTHER" id="PTHR43472">
    <property type="entry name" value="PHOSPHORIBOSYLAMINE--GLYCINE LIGASE"/>
    <property type="match status" value="1"/>
</dbReference>
<evidence type="ECO:0000313" key="14">
    <source>
        <dbReference type="EMBL" id="KTD08551.1"/>
    </source>
</evidence>
<dbReference type="UniPathway" id="UPA00074">
    <property type="reaction ID" value="UER00125"/>
</dbReference>
<evidence type="ECO:0000256" key="5">
    <source>
        <dbReference type="ARBA" id="ARBA00022741"/>
    </source>
</evidence>
<dbReference type="Pfam" id="PF02844">
    <property type="entry name" value="GARS_N"/>
    <property type="match status" value="1"/>
</dbReference>
<dbReference type="EMBL" id="LNYG01000013">
    <property type="protein sequence ID" value="KTD08551.1"/>
    <property type="molecule type" value="Genomic_DNA"/>
</dbReference>
<dbReference type="Pfam" id="PF02843">
    <property type="entry name" value="GARS_C"/>
    <property type="match status" value="1"/>
</dbReference>
<evidence type="ECO:0000256" key="6">
    <source>
        <dbReference type="ARBA" id="ARBA00022755"/>
    </source>
</evidence>
<dbReference type="InterPro" id="IPR020562">
    <property type="entry name" value="PRibGlycinamide_synth_N"/>
</dbReference>
<dbReference type="SMART" id="SM01209">
    <property type="entry name" value="GARS_A"/>
    <property type="match status" value="1"/>
</dbReference>
<dbReference type="PATRIC" id="fig|455.5.peg.2885"/>
<evidence type="ECO:0000313" key="15">
    <source>
        <dbReference type="Proteomes" id="UP000054715"/>
    </source>
</evidence>
<dbReference type="InterPro" id="IPR011761">
    <property type="entry name" value="ATP-grasp"/>
</dbReference>
<dbReference type="SUPFAM" id="SSF52440">
    <property type="entry name" value="PreATP-grasp domain"/>
    <property type="match status" value="1"/>
</dbReference>